<protein>
    <submittedName>
        <fullName evidence="1">DUF4390 domain-containing protein</fullName>
    </submittedName>
</protein>
<evidence type="ECO:0000313" key="2">
    <source>
        <dbReference type="Proteomes" id="UP000680020"/>
    </source>
</evidence>
<dbReference type="AlphaFoldDB" id="A0AB35BXI8"/>
<sequence>MAKRIGWLIVLLSSWLSMSFANEFMISSVFVKNGREENSYKIAIDATIEMSKDQIQMLENGIPLTFTYTFVVEEKVGLVWLEGDNPPKNYSFIIAYNALTRQYVVHAEQSKKYENFPTLTLALAYIAEPKNFRIKIAHRKADKIYRGGVRLKLNIDELPTPLRIPAYLSSDWNLDTGWKYWEFAKW</sequence>
<dbReference type="RefSeq" id="WP_213403267.1">
    <property type="nucleotide sequence ID" value="NZ_JAGIBT010000001.1"/>
</dbReference>
<dbReference type="Proteomes" id="UP000680020">
    <property type="component" value="Unassembled WGS sequence"/>
</dbReference>
<reference evidence="1" key="1">
    <citation type="submission" date="2021-03" db="EMBL/GenBank/DDBJ databases">
        <title>Identification and antibiotic profiling of Wohlfahrtiimonas chitiniclastica, an underestimated human pathogen.</title>
        <authorList>
            <person name="Kopf A."/>
            <person name="Bunk B."/>
            <person name="Coldewey S."/>
            <person name="Gunzer F."/>
            <person name="Riedel T."/>
            <person name="Schroettner P."/>
        </authorList>
    </citation>
    <scope>NUCLEOTIDE SEQUENCE</scope>
    <source>
        <strain evidence="1">DSM 100917</strain>
    </source>
</reference>
<proteinExistence type="predicted"/>
<dbReference type="Pfam" id="PF14334">
    <property type="entry name" value="DUF4390"/>
    <property type="match status" value="1"/>
</dbReference>
<evidence type="ECO:0000313" key="1">
    <source>
        <dbReference type="EMBL" id="MBS7823761.1"/>
    </source>
</evidence>
<organism evidence="1 2">
    <name type="scientific">Wohlfahrtiimonas chitiniclastica</name>
    <dbReference type="NCBI Taxonomy" id="400946"/>
    <lineage>
        <taxon>Bacteria</taxon>
        <taxon>Pseudomonadati</taxon>
        <taxon>Pseudomonadota</taxon>
        <taxon>Gammaproteobacteria</taxon>
        <taxon>Cardiobacteriales</taxon>
        <taxon>Ignatzschineriaceae</taxon>
        <taxon>Wohlfahrtiimonas</taxon>
    </lineage>
</organism>
<name>A0AB35BXI8_9GAMM</name>
<accession>A0AB35BXI8</accession>
<gene>
    <name evidence="1" type="ORF">J7561_00925</name>
</gene>
<comment type="caution">
    <text evidence="1">The sequence shown here is derived from an EMBL/GenBank/DDBJ whole genome shotgun (WGS) entry which is preliminary data.</text>
</comment>
<dbReference type="InterPro" id="IPR025500">
    <property type="entry name" value="DUF4390"/>
</dbReference>
<dbReference type="EMBL" id="JAGIBU010000001">
    <property type="protein sequence ID" value="MBS7823761.1"/>
    <property type="molecule type" value="Genomic_DNA"/>
</dbReference>